<sequence length="423" mass="47117">MDQDDKPQTLTGRVRRSPLSTVAQRVSDAWYGLPDNMAHNGSPTVAAMIDQKATGEPQGSQGLDLGEDSTRDVGAQQETVDPLATLVFQLPLMPSFVVVTSASFWMDIFIRHFLCAEGSDQHDDLVFFVKKTACKASRRYVPRLETTVQVFRRNSKKLPIADLDLHWEETVYLNLIVQQLEYTLTAAACLRTGNQHLQVLRRRSQRVYASPTRHSMEDKGDTEEVAYPDIFFAVDNYEEAFQGLNLRPGELLCVELCARCRDSPQSALLFLGCVAHEPLARTLARADASSSTTPRGRCHFVSLRGPQGRGQAQVALRRATAVPSQEWPCSPWRRSSEPGLVPPPNPGPLHRCRSERQGIDQCGTGEELEADDLRDALCGEDCVPVGGNRNEGLLDTMLTYVALPWHHIVADLLDIRREPLLTF</sequence>
<protein>
    <submittedName>
        <fullName evidence="2">Uncharacterized protein</fullName>
    </submittedName>
</protein>
<dbReference type="Pfam" id="PF09741">
    <property type="entry name" value="DUF2045"/>
    <property type="match status" value="1"/>
</dbReference>
<evidence type="ECO:0000313" key="3">
    <source>
        <dbReference type="Proteomes" id="UP000821837"/>
    </source>
</evidence>
<dbReference type="InterPro" id="IPR019141">
    <property type="entry name" value="DUF2045"/>
</dbReference>
<reference evidence="2" key="1">
    <citation type="journal article" date="2020" name="Cell">
        <title>Large-Scale Comparative Analyses of Tick Genomes Elucidate Their Genetic Diversity and Vector Capacities.</title>
        <authorList>
            <consortium name="Tick Genome and Microbiome Consortium (TIGMIC)"/>
            <person name="Jia N."/>
            <person name="Wang J."/>
            <person name="Shi W."/>
            <person name="Du L."/>
            <person name="Sun Y."/>
            <person name="Zhan W."/>
            <person name="Jiang J.F."/>
            <person name="Wang Q."/>
            <person name="Zhang B."/>
            <person name="Ji P."/>
            <person name="Bell-Sakyi L."/>
            <person name="Cui X.M."/>
            <person name="Yuan T.T."/>
            <person name="Jiang B.G."/>
            <person name="Yang W.F."/>
            <person name="Lam T.T."/>
            <person name="Chang Q.C."/>
            <person name="Ding S.J."/>
            <person name="Wang X.J."/>
            <person name="Zhu J.G."/>
            <person name="Ruan X.D."/>
            <person name="Zhao L."/>
            <person name="Wei J.T."/>
            <person name="Ye R.Z."/>
            <person name="Que T.C."/>
            <person name="Du C.H."/>
            <person name="Zhou Y.H."/>
            <person name="Cheng J.X."/>
            <person name="Dai P.F."/>
            <person name="Guo W.B."/>
            <person name="Han X.H."/>
            <person name="Huang E.J."/>
            <person name="Li L.F."/>
            <person name="Wei W."/>
            <person name="Gao Y.C."/>
            <person name="Liu J.Z."/>
            <person name="Shao H.Z."/>
            <person name="Wang X."/>
            <person name="Wang C.C."/>
            <person name="Yang T.C."/>
            <person name="Huo Q.B."/>
            <person name="Li W."/>
            <person name="Chen H.Y."/>
            <person name="Chen S.E."/>
            <person name="Zhou L.G."/>
            <person name="Ni X.B."/>
            <person name="Tian J.H."/>
            <person name="Sheng Y."/>
            <person name="Liu T."/>
            <person name="Pan Y.S."/>
            <person name="Xia L.Y."/>
            <person name="Li J."/>
            <person name="Zhao F."/>
            <person name="Cao W.C."/>
        </authorList>
    </citation>
    <scope>NUCLEOTIDE SEQUENCE</scope>
    <source>
        <strain evidence="2">Rsan-2018</strain>
    </source>
</reference>
<keyword evidence="3" id="KW-1185">Reference proteome</keyword>
<proteinExistence type="predicted"/>
<name>A0A9D4Q5K9_RHISA</name>
<dbReference type="AlphaFoldDB" id="A0A9D4Q5K9"/>
<gene>
    <name evidence="2" type="ORF">HPB52_010790</name>
</gene>
<comment type="caution">
    <text evidence="2">The sequence shown here is derived from an EMBL/GenBank/DDBJ whole genome shotgun (WGS) entry which is preliminary data.</text>
</comment>
<organism evidence="2 3">
    <name type="scientific">Rhipicephalus sanguineus</name>
    <name type="common">Brown dog tick</name>
    <name type="synonym">Ixodes sanguineus</name>
    <dbReference type="NCBI Taxonomy" id="34632"/>
    <lineage>
        <taxon>Eukaryota</taxon>
        <taxon>Metazoa</taxon>
        <taxon>Ecdysozoa</taxon>
        <taxon>Arthropoda</taxon>
        <taxon>Chelicerata</taxon>
        <taxon>Arachnida</taxon>
        <taxon>Acari</taxon>
        <taxon>Parasitiformes</taxon>
        <taxon>Ixodida</taxon>
        <taxon>Ixodoidea</taxon>
        <taxon>Ixodidae</taxon>
        <taxon>Rhipicephalinae</taxon>
        <taxon>Rhipicephalus</taxon>
        <taxon>Rhipicephalus</taxon>
    </lineage>
</organism>
<dbReference type="PANTHER" id="PTHR21477">
    <property type="entry name" value="ZGC:172139"/>
    <property type="match status" value="1"/>
</dbReference>
<accession>A0A9D4Q5K9</accession>
<dbReference type="PANTHER" id="PTHR21477:SF13">
    <property type="entry name" value="KIAA0930"/>
    <property type="match status" value="1"/>
</dbReference>
<dbReference type="Proteomes" id="UP000821837">
    <property type="component" value="Unassembled WGS sequence"/>
</dbReference>
<feature type="region of interest" description="Disordered" evidence="1">
    <location>
        <begin position="54"/>
        <end position="74"/>
    </location>
</feature>
<reference evidence="2" key="2">
    <citation type="submission" date="2021-09" db="EMBL/GenBank/DDBJ databases">
        <authorList>
            <person name="Jia N."/>
            <person name="Wang J."/>
            <person name="Shi W."/>
            <person name="Du L."/>
            <person name="Sun Y."/>
            <person name="Zhan W."/>
            <person name="Jiang J."/>
            <person name="Wang Q."/>
            <person name="Zhang B."/>
            <person name="Ji P."/>
            <person name="Sakyi L.B."/>
            <person name="Cui X."/>
            <person name="Yuan T."/>
            <person name="Jiang B."/>
            <person name="Yang W."/>
            <person name="Lam T.T.-Y."/>
            <person name="Chang Q."/>
            <person name="Ding S."/>
            <person name="Wang X."/>
            <person name="Zhu J."/>
            <person name="Ruan X."/>
            <person name="Zhao L."/>
            <person name="Wei J."/>
            <person name="Que T."/>
            <person name="Du C."/>
            <person name="Cheng J."/>
            <person name="Dai P."/>
            <person name="Han X."/>
            <person name="Huang E."/>
            <person name="Gao Y."/>
            <person name="Liu J."/>
            <person name="Shao H."/>
            <person name="Ye R."/>
            <person name="Li L."/>
            <person name="Wei W."/>
            <person name="Wang X."/>
            <person name="Wang C."/>
            <person name="Huo Q."/>
            <person name="Li W."/>
            <person name="Guo W."/>
            <person name="Chen H."/>
            <person name="Chen S."/>
            <person name="Zhou L."/>
            <person name="Zhou L."/>
            <person name="Ni X."/>
            <person name="Tian J."/>
            <person name="Zhou Y."/>
            <person name="Sheng Y."/>
            <person name="Liu T."/>
            <person name="Pan Y."/>
            <person name="Xia L."/>
            <person name="Li J."/>
            <person name="Zhao F."/>
            <person name="Cao W."/>
        </authorList>
    </citation>
    <scope>NUCLEOTIDE SEQUENCE</scope>
    <source>
        <strain evidence="2">Rsan-2018</strain>
        <tissue evidence="2">Larvae</tissue>
    </source>
</reference>
<evidence type="ECO:0000313" key="2">
    <source>
        <dbReference type="EMBL" id="KAH7968709.1"/>
    </source>
</evidence>
<dbReference type="VEuPathDB" id="VectorBase:RSAN_037651"/>
<evidence type="ECO:0000256" key="1">
    <source>
        <dbReference type="SAM" id="MobiDB-lite"/>
    </source>
</evidence>
<dbReference type="EMBL" id="JABSTV010001248">
    <property type="protein sequence ID" value="KAH7968709.1"/>
    <property type="molecule type" value="Genomic_DNA"/>
</dbReference>